<feature type="region of interest" description="Disordered" evidence="4">
    <location>
        <begin position="136"/>
        <end position="159"/>
    </location>
</feature>
<dbReference type="STRING" id="35756.GCA_001044155_01528"/>
<dbReference type="Pfam" id="PF00300">
    <property type="entry name" value="His_Phos_1"/>
    <property type="match status" value="1"/>
</dbReference>
<feature type="active site" description="Tele-phosphohistidine intermediate" evidence="1">
    <location>
        <position position="180"/>
    </location>
</feature>
<feature type="active site" description="Proton donor/acceptor" evidence="2">
    <location>
        <position position="257"/>
    </location>
</feature>
<evidence type="ECO:0000256" key="4">
    <source>
        <dbReference type="SAM" id="MobiDB-lite"/>
    </source>
</evidence>
<evidence type="ECO:0000256" key="2">
    <source>
        <dbReference type="PIRSR" id="PIRSR613078-1"/>
    </source>
</evidence>
<dbReference type="InterPro" id="IPR036397">
    <property type="entry name" value="RNaseH_sf"/>
</dbReference>
<dbReference type="InterPro" id="IPR013078">
    <property type="entry name" value="His_Pase_superF_clade-1"/>
</dbReference>
<evidence type="ECO:0000256" key="1">
    <source>
        <dbReference type="PIRSR" id="PIRSR036922-1"/>
    </source>
</evidence>
<feature type="binding site" evidence="3">
    <location>
        <position position="233"/>
    </location>
    <ligand>
        <name>substrate</name>
    </ligand>
</feature>
<dbReference type="PIRSF" id="PIRSF036922">
    <property type="entry name" value="RNaseH_PGAM"/>
    <property type="match status" value="1"/>
</dbReference>
<dbReference type="Proteomes" id="UP000254467">
    <property type="component" value="Unassembled WGS sequence"/>
</dbReference>
<dbReference type="AlphaFoldDB" id="A0A376CLE5"/>
<dbReference type="GO" id="GO:0004523">
    <property type="term" value="F:RNA-DNA hybrid ribonuclease activity"/>
    <property type="evidence" value="ECO:0007669"/>
    <property type="project" value="InterPro"/>
</dbReference>
<reference evidence="6 7" key="1">
    <citation type="submission" date="2018-06" db="EMBL/GenBank/DDBJ databases">
        <authorList>
            <consortium name="Pathogen Informatics"/>
            <person name="Doyle S."/>
        </authorList>
    </citation>
    <scope>NUCLEOTIDE SEQUENCE [LARGE SCALE GENOMIC DNA]</scope>
    <source>
        <strain evidence="6 7">NCTC11862</strain>
    </source>
</reference>
<dbReference type="RefSeq" id="WP_018580679.1">
    <property type="nucleotide sequence ID" value="NZ_LDYD01000006.1"/>
</dbReference>
<dbReference type="InterPro" id="IPR002156">
    <property type="entry name" value="RNaseH_domain"/>
</dbReference>
<dbReference type="Gene3D" id="3.40.50.1240">
    <property type="entry name" value="Phosphoglycerate mutase-like"/>
    <property type="match status" value="1"/>
</dbReference>
<dbReference type="EMBL" id="UFXQ01000001">
    <property type="protein sequence ID" value="STC68498.1"/>
    <property type="molecule type" value="Genomic_DNA"/>
</dbReference>
<organism evidence="6 7">
    <name type="scientific">Corynebacterium pilosum</name>
    <dbReference type="NCBI Taxonomy" id="35756"/>
    <lineage>
        <taxon>Bacteria</taxon>
        <taxon>Bacillati</taxon>
        <taxon>Actinomycetota</taxon>
        <taxon>Actinomycetes</taxon>
        <taxon>Mycobacteriales</taxon>
        <taxon>Corynebacteriaceae</taxon>
        <taxon>Corynebacterium</taxon>
    </lineage>
</organism>
<proteinExistence type="predicted"/>
<dbReference type="NCBIfam" id="NF005567">
    <property type="entry name" value="PRK07238.1"/>
    <property type="match status" value="1"/>
</dbReference>
<dbReference type="GO" id="GO:0016791">
    <property type="term" value="F:phosphatase activity"/>
    <property type="evidence" value="ECO:0007669"/>
    <property type="project" value="TreeGrafter"/>
</dbReference>
<gene>
    <name evidence="6" type="ORF">NCTC11862_00254</name>
</gene>
<evidence type="ECO:0000259" key="5">
    <source>
        <dbReference type="PROSITE" id="PS50879"/>
    </source>
</evidence>
<dbReference type="Pfam" id="PF13456">
    <property type="entry name" value="RVT_3"/>
    <property type="match status" value="1"/>
</dbReference>
<feature type="domain" description="RNase H type-1" evidence="5">
    <location>
        <begin position="1"/>
        <end position="139"/>
    </location>
</feature>
<dbReference type="OrthoDB" id="5296884at2"/>
<dbReference type="FunFam" id="3.30.420.10:FF:000076">
    <property type="entry name" value="RBR-type E3 ubiquitin transferase"/>
    <property type="match status" value="1"/>
</dbReference>
<dbReference type="SMART" id="SM00855">
    <property type="entry name" value="PGAM"/>
    <property type="match status" value="1"/>
</dbReference>
<evidence type="ECO:0000313" key="6">
    <source>
        <dbReference type="EMBL" id="STC68498.1"/>
    </source>
</evidence>
<dbReference type="SUPFAM" id="SSF53254">
    <property type="entry name" value="Phosphoglycerate mutase-like"/>
    <property type="match status" value="1"/>
</dbReference>
<dbReference type="PANTHER" id="PTHR48100">
    <property type="entry name" value="BROAD-SPECIFICITY PHOSPHATASE YOR283W-RELATED"/>
    <property type="match status" value="1"/>
</dbReference>
<name>A0A376CLE5_9CORY</name>
<dbReference type="GO" id="GO:0005737">
    <property type="term" value="C:cytoplasm"/>
    <property type="evidence" value="ECO:0007669"/>
    <property type="project" value="TreeGrafter"/>
</dbReference>
<dbReference type="PANTHER" id="PTHR48100:SF62">
    <property type="entry name" value="GLUCOSYL-3-PHOSPHOGLYCERATE PHOSPHATASE"/>
    <property type="match status" value="1"/>
</dbReference>
<accession>A0A376CLE5</accession>
<dbReference type="CDD" id="cd09279">
    <property type="entry name" value="RNase_HI_like"/>
    <property type="match status" value="1"/>
</dbReference>
<dbReference type="InterPro" id="IPR014636">
    <property type="entry name" value="RNaseH/PGlycerate_mutase"/>
</dbReference>
<dbReference type="Gene3D" id="3.30.420.10">
    <property type="entry name" value="Ribonuclease H-like superfamily/Ribonuclease H"/>
    <property type="match status" value="1"/>
</dbReference>
<evidence type="ECO:0000313" key="7">
    <source>
        <dbReference type="Proteomes" id="UP000254467"/>
    </source>
</evidence>
<protein>
    <submittedName>
        <fullName evidence="6">Bifunctional RNase H/acid phosphatase</fullName>
    </submittedName>
</protein>
<dbReference type="CDD" id="cd07067">
    <property type="entry name" value="HP_PGM_like"/>
    <property type="match status" value="1"/>
</dbReference>
<keyword evidence="7" id="KW-1185">Reference proteome</keyword>
<dbReference type="InterPro" id="IPR050275">
    <property type="entry name" value="PGM_Phosphatase"/>
</dbReference>
<dbReference type="GO" id="GO:0003676">
    <property type="term" value="F:nucleic acid binding"/>
    <property type="evidence" value="ECO:0007669"/>
    <property type="project" value="InterPro"/>
</dbReference>
<evidence type="ECO:0000256" key="3">
    <source>
        <dbReference type="PIRSR" id="PIRSR613078-2"/>
    </source>
</evidence>
<sequence length="385" mass="42181">MKITIYADGGSRGNPGVAGSGTVLYDEDGDILRKIVYVVGQKASNNVAEYHGLLRGLEAAAELGATEVDVYMDSKLVVEQMSGRWKIKHPDMQKLALAGQKLARGFDAVTYQWVPRDKNKVADKLSNDAMDAAARGTEPGIVGQAPQQEEPEAEPEHEVATHAHWNGLEDTPTRFILLRHGQTEQSAAKVFSGSSDPHLTDVGIDQARRAADWIAATEDIGKISAIVSSPLRRTQETAAIVAEKLGLEYQVEDKWREMDFGAFENLTRAEALERYPEELPEWESSISVAPPNGESIAAMHRRITSARKSLQEKCEGTTVLVVTHVTPIKSMIRQGLNASGDLFARMFLDLASISVVEFYPETAVVRHVNDTAHLRADWDNRGPGA</sequence>
<dbReference type="InterPro" id="IPR029033">
    <property type="entry name" value="His_PPase_superfam"/>
</dbReference>
<dbReference type="PROSITE" id="PS50879">
    <property type="entry name" value="RNASE_H_1"/>
    <property type="match status" value="1"/>
</dbReference>
<feature type="active site" description="Proton donor/acceptor; for phosphatase activity" evidence="1">
    <location>
        <position position="257"/>
    </location>
</feature>
<dbReference type="InterPro" id="IPR012337">
    <property type="entry name" value="RNaseH-like_sf"/>
</dbReference>
<dbReference type="SUPFAM" id="SSF53098">
    <property type="entry name" value="Ribonuclease H-like"/>
    <property type="match status" value="1"/>
</dbReference>